<dbReference type="PANTHER" id="PTHR12358:SF111">
    <property type="entry name" value="CERAMIDE KINASE, ISOFORM A"/>
    <property type="match status" value="1"/>
</dbReference>
<dbReference type="GO" id="GO:0001729">
    <property type="term" value="F:ceramide kinase activity"/>
    <property type="evidence" value="ECO:0007669"/>
    <property type="project" value="TreeGrafter"/>
</dbReference>
<organism evidence="1 2">
    <name type="scientific">Zizania palustris</name>
    <name type="common">Northern wild rice</name>
    <dbReference type="NCBI Taxonomy" id="103762"/>
    <lineage>
        <taxon>Eukaryota</taxon>
        <taxon>Viridiplantae</taxon>
        <taxon>Streptophyta</taxon>
        <taxon>Embryophyta</taxon>
        <taxon>Tracheophyta</taxon>
        <taxon>Spermatophyta</taxon>
        <taxon>Magnoliopsida</taxon>
        <taxon>Liliopsida</taxon>
        <taxon>Poales</taxon>
        <taxon>Poaceae</taxon>
        <taxon>BOP clade</taxon>
        <taxon>Oryzoideae</taxon>
        <taxon>Oryzeae</taxon>
        <taxon>Zizaniinae</taxon>
        <taxon>Zizania</taxon>
    </lineage>
</organism>
<dbReference type="InterPro" id="IPR050187">
    <property type="entry name" value="Lipid_Phosphate_FormReg"/>
</dbReference>
<gene>
    <name evidence="1" type="ORF">GUJ93_ZPchr0010g8890</name>
</gene>
<sequence>MEITVDMGGGMEVMLGGRDDHCTAELVPAWTKDNWSSRAVKFSMVFYAEMIKMRLCQFQLGGLTPIDVFAVEWIQSGIIHFGTTVSYFGFVSDVLELSEKYQKRFGPLHYFVAGFLKYLCLPKYSFELEYLPISDVGGSGHKIVEGQEKVDTSYLYDDVLRRSRVECLSRTCLKFA</sequence>
<dbReference type="GO" id="GO:0006672">
    <property type="term" value="P:ceramide metabolic process"/>
    <property type="evidence" value="ECO:0007669"/>
    <property type="project" value="TreeGrafter"/>
</dbReference>
<accession>A0A8J5SZE1</accession>
<dbReference type="OrthoDB" id="592605at2759"/>
<reference evidence="1" key="2">
    <citation type="submission" date="2021-02" db="EMBL/GenBank/DDBJ databases">
        <authorList>
            <person name="Kimball J.A."/>
            <person name="Haas M.W."/>
            <person name="Macchietto M."/>
            <person name="Kono T."/>
            <person name="Duquette J."/>
            <person name="Shao M."/>
        </authorList>
    </citation>
    <scope>NUCLEOTIDE SEQUENCE</scope>
    <source>
        <tissue evidence="1">Fresh leaf tissue</tissue>
    </source>
</reference>
<proteinExistence type="predicted"/>
<dbReference type="AlphaFoldDB" id="A0A8J5SZE1"/>
<evidence type="ECO:0000313" key="2">
    <source>
        <dbReference type="Proteomes" id="UP000729402"/>
    </source>
</evidence>
<keyword evidence="2" id="KW-1185">Reference proteome</keyword>
<dbReference type="EMBL" id="JAAALK010000082">
    <property type="protein sequence ID" value="KAG8084140.1"/>
    <property type="molecule type" value="Genomic_DNA"/>
</dbReference>
<evidence type="ECO:0000313" key="1">
    <source>
        <dbReference type="EMBL" id="KAG8084140.1"/>
    </source>
</evidence>
<dbReference type="GO" id="GO:0016020">
    <property type="term" value="C:membrane"/>
    <property type="evidence" value="ECO:0007669"/>
    <property type="project" value="GOC"/>
</dbReference>
<dbReference type="PANTHER" id="PTHR12358">
    <property type="entry name" value="SPHINGOSINE KINASE"/>
    <property type="match status" value="1"/>
</dbReference>
<comment type="caution">
    <text evidence="1">The sequence shown here is derived from an EMBL/GenBank/DDBJ whole genome shotgun (WGS) entry which is preliminary data.</text>
</comment>
<dbReference type="Proteomes" id="UP000729402">
    <property type="component" value="Unassembled WGS sequence"/>
</dbReference>
<name>A0A8J5SZE1_ZIZPA</name>
<reference evidence="1" key="1">
    <citation type="journal article" date="2021" name="bioRxiv">
        <title>Whole Genome Assembly and Annotation of Northern Wild Rice, Zizania palustris L., Supports a Whole Genome Duplication in the Zizania Genus.</title>
        <authorList>
            <person name="Haas M."/>
            <person name="Kono T."/>
            <person name="Macchietto M."/>
            <person name="Millas R."/>
            <person name="McGilp L."/>
            <person name="Shao M."/>
            <person name="Duquette J."/>
            <person name="Hirsch C.N."/>
            <person name="Kimball J."/>
        </authorList>
    </citation>
    <scope>NUCLEOTIDE SEQUENCE</scope>
    <source>
        <tissue evidence="1">Fresh leaf tissue</tissue>
    </source>
</reference>
<protein>
    <submittedName>
        <fullName evidence="1">Uncharacterized protein</fullName>
    </submittedName>
</protein>